<name>A0A0G3CC16_METBA</name>
<dbReference type="RefSeq" id="WP_048176893.1">
    <property type="nucleotide sequence ID" value="NZ_CP008746.1"/>
</dbReference>
<proteinExistence type="predicted"/>
<sequence>MNKNIWKLMFILLWIVALIVSWQLKGFEANAKMGFSEVTYWIGFFLGSLAGIVSIKLQNASKN</sequence>
<dbReference type="GeneID" id="24886265"/>
<dbReference type="PATRIC" id="fig|796385.3.peg.3137"/>
<evidence type="ECO:0000256" key="1">
    <source>
        <dbReference type="SAM" id="Phobius"/>
    </source>
</evidence>
<gene>
    <name evidence="2" type="ORF">MCM1_2549</name>
</gene>
<dbReference type="AlphaFoldDB" id="A0A0G3CC16"/>
<keyword evidence="1" id="KW-0472">Membrane</keyword>
<evidence type="ECO:0000313" key="3">
    <source>
        <dbReference type="Proteomes" id="UP000035331"/>
    </source>
</evidence>
<accession>A0A0G3CC16</accession>
<feature type="transmembrane region" description="Helical" evidence="1">
    <location>
        <begin position="39"/>
        <end position="57"/>
    </location>
</feature>
<dbReference type="EMBL" id="CP008746">
    <property type="protein sequence ID" value="AKJ39561.1"/>
    <property type="molecule type" value="Genomic_DNA"/>
</dbReference>
<keyword evidence="1" id="KW-1133">Transmembrane helix</keyword>
<organism evidence="2 3">
    <name type="scientific">Methanosarcina barkeri CM1</name>
    <dbReference type="NCBI Taxonomy" id="796385"/>
    <lineage>
        <taxon>Archaea</taxon>
        <taxon>Methanobacteriati</taxon>
        <taxon>Methanobacteriota</taxon>
        <taxon>Stenosarchaea group</taxon>
        <taxon>Methanomicrobia</taxon>
        <taxon>Methanosarcinales</taxon>
        <taxon>Methanosarcinaceae</taxon>
        <taxon>Methanosarcina</taxon>
    </lineage>
</organism>
<reference evidence="3" key="1">
    <citation type="submission" date="2014-06" db="EMBL/GenBank/DDBJ databases">
        <title>The complete genome sequence of Methanosarcina barkeri CM1.</title>
        <authorList>
            <consortium name="Pastoral Greenhouse Gas Research Consortium"/>
            <person name="Lambie S.C."/>
            <person name="Leahy S.C."/>
            <person name="Kelly W.J."/>
            <person name="Li D."/>
            <person name="Reilly K."/>
            <person name="Attwood G.T."/>
            <person name="Altermann E."/>
        </authorList>
    </citation>
    <scope>NUCLEOTIDE SEQUENCE [LARGE SCALE GENOMIC DNA]</scope>
    <source>
        <strain evidence="3">CM1</strain>
    </source>
</reference>
<dbReference type="Proteomes" id="UP000035331">
    <property type="component" value="Chromosome"/>
</dbReference>
<evidence type="ECO:0000313" key="2">
    <source>
        <dbReference type="EMBL" id="AKJ39561.1"/>
    </source>
</evidence>
<reference evidence="2 3" key="2">
    <citation type="journal article" date="2015" name="Stand. Genomic Sci.">
        <title>The complete genome sequence of the rumen methanogen Methanosarcina barkeri CM1.</title>
        <authorList>
            <person name="Lambie S.C."/>
            <person name="Kelly W.J."/>
            <person name="Leahy S.C."/>
            <person name="Li D."/>
            <person name="Reilly K."/>
            <person name="McAllister T.A."/>
            <person name="Valle E.R."/>
            <person name="Attwood G.T."/>
            <person name="Altermann E."/>
        </authorList>
    </citation>
    <scope>NUCLEOTIDE SEQUENCE [LARGE SCALE GENOMIC DNA]</scope>
    <source>
        <strain evidence="2 3">CM1</strain>
    </source>
</reference>
<keyword evidence="1" id="KW-0812">Transmembrane</keyword>
<protein>
    <submittedName>
        <fullName evidence="2">Uncharacterized protein</fullName>
    </submittedName>
</protein>